<evidence type="ECO:0000313" key="1">
    <source>
        <dbReference type="EMBL" id="EGJ29396.1"/>
    </source>
</evidence>
<keyword evidence="2" id="KW-1185">Reference proteome</keyword>
<evidence type="ECO:0000313" key="2">
    <source>
        <dbReference type="Proteomes" id="UP000003959"/>
    </source>
</evidence>
<protein>
    <submittedName>
        <fullName evidence="1">Uncharacterized protein</fullName>
    </submittedName>
</protein>
<proteinExistence type="predicted"/>
<gene>
    <name evidence="1" type="ORF">LYNGBM3L_66020</name>
</gene>
<dbReference type="HOGENOM" id="CLU_2356636_0_0_3"/>
<dbReference type="RefSeq" id="WP_008190444.1">
    <property type="nucleotide sequence ID" value="NZ_GL890970.1"/>
</dbReference>
<dbReference type="EMBL" id="GL890970">
    <property type="protein sequence ID" value="EGJ29396.1"/>
    <property type="molecule type" value="Genomic_DNA"/>
</dbReference>
<dbReference type="AlphaFoldDB" id="F4Y2A4"/>
<reference evidence="2" key="1">
    <citation type="journal article" date="2011" name="Proc. Natl. Acad. Sci. U.S.A.">
        <title>Genomic insights into the physiology and ecology of the marine filamentous cyanobacterium Lyngbya majuscula.</title>
        <authorList>
            <person name="Jones A.C."/>
            <person name="Monroe E.A."/>
            <person name="Podell S."/>
            <person name="Hess W.R."/>
            <person name="Klages S."/>
            <person name="Esquenazi E."/>
            <person name="Niessen S."/>
            <person name="Hoover H."/>
            <person name="Rothmann M."/>
            <person name="Lasken R.S."/>
            <person name="Yates J.R.III."/>
            <person name="Reinhardt R."/>
            <person name="Kube M."/>
            <person name="Burkart M.D."/>
            <person name="Allen E.E."/>
            <person name="Dorrestein P.C."/>
            <person name="Gerwick W.H."/>
            <person name="Gerwick L."/>
        </authorList>
    </citation>
    <scope>NUCLEOTIDE SEQUENCE [LARGE SCALE GENOMIC DNA]</scope>
    <source>
        <strain evidence="2">3L</strain>
    </source>
</reference>
<dbReference type="Proteomes" id="UP000003959">
    <property type="component" value="Unassembled WGS sequence"/>
</dbReference>
<name>F4Y2A4_9CYAN</name>
<sequence>MGIRRGMGILPVTIFKRAVPTKREEAENDASPWVVRYGAGCPNTGYEVEHEGKPAPNAPYAPYATFPYCLLPIAYCLFRQFVCLQPRYKRAYSIFS</sequence>
<accession>F4Y2A4</accession>
<organism evidence="1 2">
    <name type="scientific">Moorena producens 3L</name>
    <dbReference type="NCBI Taxonomy" id="489825"/>
    <lineage>
        <taxon>Bacteria</taxon>
        <taxon>Bacillati</taxon>
        <taxon>Cyanobacteriota</taxon>
        <taxon>Cyanophyceae</taxon>
        <taxon>Coleofasciculales</taxon>
        <taxon>Coleofasciculaceae</taxon>
        <taxon>Moorena</taxon>
    </lineage>
</organism>